<dbReference type="EMBL" id="JBJKFK010000969">
    <property type="protein sequence ID" value="KAL3314531.1"/>
    <property type="molecule type" value="Genomic_DNA"/>
</dbReference>
<dbReference type="InterPro" id="IPR003598">
    <property type="entry name" value="Ig_sub2"/>
</dbReference>
<evidence type="ECO:0000313" key="6">
    <source>
        <dbReference type="Proteomes" id="UP001626550"/>
    </source>
</evidence>
<evidence type="ECO:0000259" key="4">
    <source>
        <dbReference type="PROSITE" id="PS50835"/>
    </source>
</evidence>
<dbReference type="Pfam" id="PF07679">
    <property type="entry name" value="I-set"/>
    <property type="match status" value="1"/>
</dbReference>
<dbReference type="AlphaFoldDB" id="A0ABD2Q724"/>
<dbReference type="InterPro" id="IPR007110">
    <property type="entry name" value="Ig-like_dom"/>
</dbReference>
<dbReference type="GO" id="GO:0016020">
    <property type="term" value="C:membrane"/>
    <property type="evidence" value="ECO:0007669"/>
    <property type="project" value="UniProtKB-SubCell"/>
</dbReference>
<proteinExistence type="predicted"/>
<evidence type="ECO:0000256" key="2">
    <source>
        <dbReference type="ARBA" id="ARBA00023157"/>
    </source>
</evidence>
<dbReference type="SMART" id="SM00409">
    <property type="entry name" value="IG"/>
    <property type="match status" value="2"/>
</dbReference>
<dbReference type="Gene3D" id="2.60.40.10">
    <property type="entry name" value="Immunoglobulins"/>
    <property type="match status" value="3"/>
</dbReference>
<dbReference type="PANTHER" id="PTHR44170">
    <property type="entry name" value="PROTEIN SIDEKICK"/>
    <property type="match status" value="1"/>
</dbReference>
<dbReference type="InterPro" id="IPR013783">
    <property type="entry name" value="Ig-like_fold"/>
</dbReference>
<feature type="domain" description="Ig-like" evidence="4">
    <location>
        <begin position="247"/>
        <end position="323"/>
    </location>
</feature>
<protein>
    <recommendedName>
        <fullName evidence="4">Ig-like domain-containing protein</fullName>
    </recommendedName>
</protein>
<feature type="domain" description="Ig-like" evidence="4">
    <location>
        <begin position="35"/>
        <end position="125"/>
    </location>
</feature>
<comment type="caution">
    <text evidence="5">The sequence shown here is derived from an EMBL/GenBank/DDBJ whole genome shotgun (WGS) entry which is preliminary data.</text>
</comment>
<evidence type="ECO:0000256" key="3">
    <source>
        <dbReference type="SAM" id="SignalP"/>
    </source>
</evidence>
<feature type="signal peptide" evidence="3">
    <location>
        <begin position="1"/>
        <end position="19"/>
    </location>
</feature>
<sequence>MIPFAILLCLSLSLPLVRSFFYSSSVEEDKPIHPPRISSQLSSEHWFFDRNGYKLKCDASGSPLPSISWIQATSQSSVNSSANLWASREVWLEFQKQIGEPKYSYNVFQCQANNSLGMVLSHKISIEQVPFVDPVEIQYSSHEVKVGTKAIISCFPAKQILKPFFRAKSWTIYKSGSLSQIIDRSFDRYSFISTMDAPELHIDNVTQIELLNDLKVSCKLESRVPGAYATIPEKRVPLEQSNILGIPGKIVSTEKTKQVLVYENKDVELPCPTKSIATSYVIWEWVPRETKQVKVIPASEYRNGNLLLVAANRSQAGVYSCKLPKPYQGQASYNLTFRAPLQVALTPVQKQVNFGDRVLLQCRVTGMPIDSVYWLHNGQHLIASRSEALSIDTFESTAQIDSFGITDVGVYQCFAEATYHEPDLTGRLLDSAQVRYISNFA</sequence>
<feature type="chain" id="PRO_5044881970" description="Ig-like domain-containing protein" evidence="3">
    <location>
        <begin position="20"/>
        <end position="441"/>
    </location>
</feature>
<dbReference type="InterPro" id="IPR003599">
    <property type="entry name" value="Ig_sub"/>
</dbReference>
<keyword evidence="6" id="KW-1185">Reference proteome</keyword>
<dbReference type="SUPFAM" id="SSF48726">
    <property type="entry name" value="Immunoglobulin"/>
    <property type="match status" value="3"/>
</dbReference>
<dbReference type="InterPro" id="IPR036179">
    <property type="entry name" value="Ig-like_dom_sf"/>
</dbReference>
<dbReference type="InterPro" id="IPR013098">
    <property type="entry name" value="Ig_I-set"/>
</dbReference>
<reference evidence="5 6" key="1">
    <citation type="submission" date="2024-11" db="EMBL/GenBank/DDBJ databases">
        <title>Adaptive evolution of stress response genes in parasites aligns with host niche diversity.</title>
        <authorList>
            <person name="Hahn C."/>
            <person name="Resl P."/>
        </authorList>
    </citation>
    <scope>NUCLEOTIDE SEQUENCE [LARGE SCALE GENOMIC DNA]</scope>
    <source>
        <strain evidence="5">EGGRZ-B1_66</strain>
        <tissue evidence="5">Body</tissue>
    </source>
</reference>
<organism evidence="5 6">
    <name type="scientific">Cichlidogyrus casuarinus</name>
    <dbReference type="NCBI Taxonomy" id="1844966"/>
    <lineage>
        <taxon>Eukaryota</taxon>
        <taxon>Metazoa</taxon>
        <taxon>Spiralia</taxon>
        <taxon>Lophotrochozoa</taxon>
        <taxon>Platyhelminthes</taxon>
        <taxon>Monogenea</taxon>
        <taxon>Monopisthocotylea</taxon>
        <taxon>Dactylogyridea</taxon>
        <taxon>Ancyrocephalidae</taxon>
        <taxon>Cichlidogyrus</taxon>
    </lineage>
</organism>
<dbReference type="PROSITE" id="PS50835">
    <property type="entry name" value="IG_LIKE"/>
    <property type="match status" value="3"/>
</dbReference>
<name>A0ABD2Q724_9PLAT</name>
<dbReference type="PANTHER" id="PTHR44170:SF6">
    <property type="entry name" value="CONTACTIN"/>
    <property type="match status" value="1"/>
</dbReference>
<evidence type="ECO:0000256" key="1">
    <source>
        <dbReference type="ARBA" id="ARBA00022737"/>
    </source>
</evidence>
<dbReference type="CDD" id="cd00096">
    <property type="entry name" value="Ig"/>
    <property type="match status" value="1"/>
</dbReference>
<feature type="domain" description="Ig-like" evidence="4">
    <location>
        <begin position="340"/>
        <end position="425"/>
    </location>
</feature>
<dbReference type="SMART" id="SM00408">
    <property type="entry name" value="IGc2"/>
    <property type="match status" value="2"/>
</dbReference>
<keyword evidence="3" id="KW-0732">Signal</keyword>
<keyword evidence="2" id="KW-1015">Disulfide bond</keyword>
<dbReference type="Proteomes" id="UP001626550">
    <property type="component" value="Unassembled WGS sequence"/>
</dbReference>
<accession>A0ABD2Q724</accession>
<evidence type="ECO:0000313" key="5">
    <source>
        <dbReference type="EMBL" id="KAL3314531.1"/>
    </source>
</evidence>
<keyword evidence="1" id="KW-0677">Repeat</keyword>
<gene>
    <name evidence="5" type="ORF">Ciccas_006846</name>
</gene>